<reference evidence="2 3" key="1">
    <citation type="journal article" date="2019" name="Int. J. Syst. Evol. Microbiol.">
        <title>The Global Catalogue of Microorganisms (GCM) 10K type strain sequencing project: providing services to taxonomists for standard genome sequencing and annotation.</title>
        <authorList>
            <consortium name="The Broad Institute Genomics Platform"/>
            <consortium name="The Broad Institute Genome Sequencing Center for Infectious Disease"/>
            <person name="Wu L."/>
            <person name="Ma J."/>
        </authorList>
    </citation>
    <scope>NUCLEOTIDE SEQUENCE [LARGE SCALE GENOMIC DNA]</scope>
    <source>
        <strain evidence="2 3">JCM 15672</strain>
    </source>
</reference>
<gene>
    <name evidence="2" type="ORF">GCM10009819_12780</name>
</gene>
<keyword evidence="1" id="KW-0812">Transmembrane</keyword>
<comment type="caution">
    <text evidence="2">The sequence shown here is derived from an EMBL/GenBank/DDBJ whole genome shotgun (WGS) entry which is preliminary data.</text>
</comment>
<accession>A0ABN2U6G2</accession>
<feature type="transmembrane region" description="Helical" evidence="1">
    <location>
        <begin position="21"/>
        <end position="49"/>
    </location>
</feature>
<keyword evidence="1" id="KW-1133">Transmembrane helix</keyword>
<keyword evidence="3" id="KW-1185">Reference proteome</keyword>
<keyword evidence="1" id="KW-0472">Membrane</keyword>
<evidence type="ECO:0000256" key="1">
    <source>
        <dbReference type="SAM" id="Phobius"/>
    </source>
</evidence>
<feature type="transmembrane region" description="Helical" evidence="1">
    <location>
        <begin position="100"/>
        <end position="123"/>
    </location>
</feature>
<dbReference type="EMBL" id="BAAAPW010000002">
    <property type="protein sequence ID" value="GAA2030471.1"/>
    <property type="molecule type" value="Genomic_DNA"/>
</dbReference>
<name>A0ABN2U6G2_9MICO</name>
<dbReference type="RefSeq" id="WP_344370588.1">
    <property type="nucleotide sequence ID" value="NZ_BAAAPW010000002.1"/>
</dbReference>
<dbReference type="Proteomes" id="UP001501196">
    <property type="component" value="Unassembled WGS sequence"/>
</dbReference>
<organism evidence="2 3">
    <name type="scientific">Agromyces tropicus</name>
    <dbReference type="NCBI Taxonomy" id="555371"/>
    <lineage>
        <taxon>Bacteria</taxon>
        <taxon>Bacillati</taxon>
        <taxon>Actinomycetota</taxon>
        <taxon>Actinomycetes</taxon>
        <taxon>Micrococcales</taxon>
        <taxon>Microbacteriaceae</taxon>
        <taxon>Agromyces</taxon>
    </lineage>
</organism>
<proteinExistence type="predicted"/>
<protein>
    <submittedName>
        <fullName evidence="2">Uncharacterized protein</fullName>
    </submittedName>
</protein>
<feature type="transmembrane region" description="Helical" evidence="1">
    <location>
        <begin position="69"/>
        <end position="93"/>
    </location>
</feature>
<sequence>MTLHAHPTRTERPTASGLRRFSAYVLHTLGAVIGACAAIFTLAFVPAWIAGAASQTEYGQAVSLGWDAFWQVMVVVPAAAVGVLIAMLALLILRGYRRNPVAYVLIGVAGLGLVVSVAGFNIIQAERGLL</sequence>
<evidence type="ECO:0000313" key="2">
    <source>
        <dbReference type="EMBL" id="GAA2030471.1"/>
    </source>
</evidence>
<evidence type="ECO:0000313" key="3">
    <source>
        <dbReference type="Proteomes" id="UP001501196"/>
    </source>
</evidence>